<name>A0A4S4C780_9BACL</name>
<sequence length="284" mass="31486">MRNKRLFILMIGLILFVSLLGFSSGRTGLTWPERFVNDAVGTVQEALYRPVGAVSDFFRDLGRLSDVYEENEQLRQTVARYTQDKVRYNMIENENKRLQEELDFTERQKQLYDNYRYLIAQVIGNSSNPYDKTIKINLGANDGIKPKMAVITVDGLVGLVSKVSEFTSTVTPLSELDSTSTEAISIAATVLGRENQSFGIVDYDKENGVLQMSKIDEDDQVVEGDLIVTSGLGNVLPKGLIIGTVTSNQVGDFGLTHTATIEPAAKFDHLNEVFVVVTSDMEAP</sequence>
<dbReference type="EMBL" id="SSOB01000003">
    <property type="protein sequence ID" value="THF83798.1"/>
    <property type="molecule type" value="Genomic_DNA"/>
</dbReference>
<evidence type="ECO:0000256" key="4">
    <source>
        <dbReference type="ARBA" id="ARBA00032089"/>
    </source>
</evidence>
<dbReference type="PANTHER" id="PTHR34138">
    <property type="entry name" value="CELL SHAPE-DETERMINING PROTEIN MREC"/>
    <property type="match status" value="1"/>
</dbReference>
<feature type="domain" description="Rod shape-determining protein MreC beta-barrel core" evidence="7">
    <location>
        <begin position="122"/>
        <end position="276"/>
    </location>
</feature>
<dbReference type="Proteomes" id="UP000310636">
    <property type="component" value="Unassembled WGS sequence"/>
</dbReference>
<dbReference type="Gene3D" id="2.40.10.340">
    <property type="entry name" value="Rod shape-determining protein MreC, domain 1"/>
    <property type="match status" value="1"/>
</dbReference>
<dbReference type="RefSeq" id="WP_136368427.1">
    <property type="nucleotide sequence ID" value="NZ_SSOB01000003.1"/>
</dbReference>
<comment type="caution">
    <text evidence="8">The sequence shown here is derived from an EMBL/GenBank/DDBJ whole genome shotgun (WGS) entry which is preliminary data.</text>
</comment>
<organism evidence="8 9">
    <name type="scientific">Cohnella fermenti</name>
    <dbReference type="NCBI Taxonomy" id="2565925"/>
    <lineage>
        <taxon>Bacteria</taxon>
        <taxon>Bacillati</taxon>
        <taxon>Bacillota</taxon>
        <taxon>Bacilli</taxon>
        <taxon>Bacillales</taxon>
        <taxon>Paenibacillaceae</taxon>
        <taxon>Cohnella</taxon>
    </lineage>
</organism>
<keyword evidence="6" id="KW-0175">Coiled coil</keyword>
<dbReference type="NCBIfam" id="TIGR00219">
    <property type="entry name" value="mreC"/>
    <property type="match status" value="1"/>
</dbReference>
<dbReference type="GO" id="GO:0005886">
    <property type="term" value="C:plasma membrane"/>
    <property type="evidence" value="ECO:0007669"/>
    <property type="project" value="TreeGrafter"/>
</dbReference>
<keyword evidence="9" id="KW-1185">Reference proteome</keyword>
<dbReference type="InterPro" id="IPR007221">
    <property type="entry name" value="MreC"/>
</dbReference>
<protein>
    <recommendedName>
        <fullName evidence="2 5">Cell shape-determining protein MreC</fullName>
    </recommendedName>
    <alternativeName>
        <fullName evidence="4 5">Cell shape protein MreC</fullName>
    </alternativeName>
</protein>
<evidence type="ECO:0000259" key="7">
    <source>
        <dbReference type="Pfam" id="PF04085"/>
    </source>
</evidence>
<evidence type="ECO:0000256" key="5">
    <source>
        <dbReference type="PIRNR" id="PIRNR038471"/>
    </source>
</evidence>
<dbReference type="PANTHER" id="PTHR34138:SF1">
    <property type="entry name" value="CELL SHAPE-DETERMINING PROTEIN MREC"/>
    <property type="match status" value="1"/>
</dbReference>
<dbReference type="GO" id="GO:0008360">
    <property type="term" value="P:regulation of cell shape"/>
    <property type="evidence" value="ECO:0007669"/>
    <property type="project" value="UniProtKB-KW"/>
</dbReference>
<comment type="function">
    <text evidence="5">Involved in formation and maintenance of cell shape.</text>
</comment>
<evidence type="ECO:0000256" key="2">
    <source>
        <dbReference type="ARBA" id="ARBA00013855"/>
    </source>
</evidence>
<dbReference type="InterPro" id="IPR042177">
    <property type="entry name" value="Cell/Rod_1"/>
</dbReference>
<evidence type="ECO:0000256" key="3">
    <source>
        <dbReference type="ARBA" id="ARBA00022960"/>
    </source>
</evidence>
<dbReference type="Pfam" id="PF04085">
    <property type="entry name" value="MreC"/>
    <property type="match status" value="1"/>
</dbReference>
<dbReference type="InterPro" id="IPR055342">
    <property type="entry name" value="MreC_beta-barrel_core"/>
</dbReference>
<keyword evidence="3 5" id="KW-0133">Cell shape</keyword>
<dbReference type="Gene3D" id="2.40.10.350">
    <property type="entry name" value="Rod shape-determining protein MreC, domain 2"/>
    <property type="match status" value="1"/>
</dbReference>
<dbReference type="InterPro" id="IPR042175">
    <property type="entry name" value="Cell/Rod_MreC_2"/>
</dbReference>
<gene>
    <name evidence="8" type="primary">mreC</name>
    <name evidence="8" type="ORF">E6C55_03710</name>
</gene>
<comment type="similarity">
    <text evidence="1 5">Belongs to the MreC family.</text>
</comment>
<dbReference type="OrthoDB" id="9792313at2"/>
<evidence type="ECO:0000313" key="8">
    <source>
        <dbReference type="EMBL" id="THF83798.1"/>
    </source>
</evidence>
<dbReference type="AlphaFoldDB" id="A0A4S4C780"/>
<reference evidence="8 9" key="1">
    <citation type="submission" date="2019-04" db="EMBL/GenBank/DDBJ databases">
        <title>Cohnella sp. nov. isolated from preserved vegetables.</title>
        <authorList>
            <person name="Lin S.-Y."/>
            <person name="Hung M.-H."/>
            <person name="Young C.-C."/>
        </authorList>
    </citation>
    <scope>NUCLEOTIDE SEQUENCE [LARGE SCALE GENOMIC DNA]</scope>
    <source>
        <strain evidence="8 9">CC-MHH1044</strain>
    </source>
</reference>
<evidence type="ECO:0000256" key="1">
    <source>
        <dbReference type="ARBA" id="ARBA00009369"/>
    </source>
</evidence>
<proteinExistence type="inferred from homology"/>
<evidence type="ECO:0000256" key="6">
    <source>
        <dbReference type="SAM" id="Coils"/>
    </source>
</evidence>
<dbReference type="PIRSF" id="PIRSF038471">
    <property type="entry name" value="MreC"/>
    <property type="match status" value="1"/>
</dbReference>
<evidence type="ECO:0000313" key="9">
    <source>
        <dbReference type="Proteomes" id="UP000310636"/>
    </source>
</evidence>
<feature type="coiled-coil region" evidence="6">
    <location>
        <begin position="64"/>
        <end position="115"/>
    </location>
</feature>
<accession>A0A4S4C780</accession>